<reference evidence="9" key="1">
    <citation type="journal article" date="2019" name="Int. J. Syst. Evol. Microbiol.">
        <title>The Global Catalogue of Microorganisms (GCM) 10K type strain sequencing project: providing services to taxonomists for standard genome sequencing and annotation.</title>
        <authorList>
            <consortium name="The Broad Institute Genomics Platform"/>
            <consortium name="The Broad Institute Genome Sequencing Center for Infectious Disease"/>
            <person name="Wu L."/>
            <person name="Ma J."/>
        </authorList>
    </citation>
    <scope>NUCLEOTIDE SEQUENCE [LARGE SCALE GENOMIC DNA]</scope>
    <source>
        <strain evidence="9">JCM 19134</strain>
    </source>
</reference>
<dbReference type="Gene3D" id="2.170.130.10">
    <property type="entry name" value="TonB-dependent receptor, plug domain"/>
    <property type="match status" value="1"/>
</dbReference>
<dbReference type="PANTHER" id="PTHR40980">
    <property type="entry name" value="PLUG DOMAIN-CONTAINING PROTEIN"/>
    <property type="match status" value="1"/>
</dbReference>
<dbReference type="InterPro" id="IPR036942">
    <property type="entry name" value="Beta-barrel_TonB_sf"/>
</dbReference>
<evidence type="ECO:0000256" key="3">
    <source>
        <dbReference type="ARBA" id="ARBA00023237"/>
    </source>
</evidence>
<evidence type="ECO:0000256" key="1">
    <source>
        <dbReference type="ARBA" id="ARBA00004442"/>
    </source>
</evidence>
<dbReference type="Gene3D" id="2.40.170.20">
    <property type="entry name" value="TonB-dependent receptor, beta-barrel domain"/>
    <property type="match status" value="1"/>
</dbReference>
<dbReference type="Proteomes" id="UP001409585">
    <property type="component" value="Unassembled WGS sequence"/>
</dbReference>
<feature type="domain" description="TonB-dependent receptor-like beta-barrel" evidence="6">
    <location>
        <begin position="447"/>
        <end position="921"/>
    </location>
</feature>
<accession>A0AAV3TVH5</accession>
<feature type="domain" description="TonB-dependent receptor plug" evidence="7">
    <location>
        <begin position="57"/>
        <end position="156"/>
    </location>
</feature>
<comment type="subcellular location">
    <subcellularLocation>
        <location evidence="1 4">Cell outer membrane</location>
    </subcellularLocation>
</comment>
<sequence length="954" mass="104197">MSFSFKKNLLASCVSCCTAALAVGQVHAQETGANASMIEEVVVTSIRRSLEQAQDLKRDSVGVMDAISAEGLGKFPDTNIAESLQRIPGVAIDRNGGEGQYVTVRGFGPSFNTVLVNGRRIVSETGGRQFSFDLYPAELISGAQIYKSGTAHLQEGGIGSTINLETARPLKLGQDQYLLSGKALMDDNSGENTPQLFGLVSKIINDGNTGVLFSVSYQERESQEDYTNTNGWIPTEVERINFADGNSNPGNVSTAFIPRETQTGRRTQSRERTNIQAVVQHDFSDELRMTVDGFYNEYEVESSSNLLGSWFGDPGGTSNVVLDNNGTVLSQDIASEVGIMNRLEGRPTETKAIGFNLDWAPTDELTSKFDASWSQTEAKQGNGNGQAVMGFTDEFSFINTGSESEIIYPAAVQARLLDKNSYLSHVAQFGDQAGDGTGGNSVEGEVFEFKFDNVWEPTDGGMLSQIRFGASYSEEDKTVDIVRPGFGVFCLYCFFSVDVPNELILNGDNSGLLSGVSPNTFRETFAFNLADYIGWQSSPAGLQALDACNTDPNCNPAVPLPAAYSSYVEYYADQPGGFFGTQQPDSFNVKENIFAMYTDMTLDGELFGDWAWTLNAGLRYVWTENEASGAQQTLIGLSQGTPTQYAPVYAEGSSVVLQSATNDYKKLLPNLALTLKPSDNLNIKFAMYETMSRPELADLAPRFSYADLRPNNINAFGGNVELEPYTSTNWDLGVEYYWGELNYVSAAYFEKEVRDFVVVGSQGVTVDNVAIGNLLDAGLADGLLDPAAGTVEVNVQRPLNSETAKVDGIELSGQYVFEMGLGFSANATFMDSNAGVSASSPLDQAFAIPGLGDSMNATVFYETEYFEARLSWSWRDQFLEHLVNPKAGVEPVFVEEYEQIDARVSYHINDSVSVFLEGTNIGDEEIRKHGRFDDQFIWYSKTGPRYALGFRAQF</sequence>
<dbReference type="Pfam" id="PF00593">
    <property type="entry name" value="TonB_dep_Rec_b-barrel"/>
    <property type="match status" value="1"/>
</dbReference>
<evidence type="ECO:0000256" key="5">
    <source>
        <dbReference type="SAM" id="SignalP"/>
    </source>
</evidence>
<keyword evidence="4" id="KW-0798">TonB box</keyword>
<feature type="signal peptide" evidence="5">
    <location>
        <begin position="1"/>
        <end position="28"/>
    </location>
</feature>
<dbReference type="SUPFAM" id="SSF56935">
    <property type="entry name" value="Porins"/>
    <property type="match status" value="1"/>
</dbReference>
<dbReference type="InterPro" id="IPR037066">
    <property type="entry name" value="Plug_dom_sf"/>
</dbReference>
<keyword evidence="5" id="KW-0732">Signal</keyword>
<dbReference type="AlphaFoldDB" id="A0AAV3TVH5"/>
<name>A0AAV3TVH5_9ALTE</name>
<dbReference type="InterPro" id="IPR010104">
    <property type="entry name" value="TonB_rcpt_bac"/>
</dbReference>
<dbReference type="PANTHER" id="PTHR40980:SF3">
    <property type="entry name" value="TONB-DEPENDENT RECEPTOR-LIKE BETA-BARREL DOMAIN-CONTAINING PROTEIN"/>
    <property type="match status" value="1"/>
</dbReference>
<evidence type="ECO:0000256" key="4">
    <source>
        <dbReference type="RuleBase" id="RU003357"/>
    </source>
</evidence>
<organism evidence="8 9">
    <name type="scientific">Halioxenophilus aromaticivorans</name>
    <dbReference type="NCBI Taxonomy" id="1306992"/>
    <lineage>
        <taxon>Bacteria</taxon>
        <taxon>Pseudomonadati</taxon>
        <taxon>Pseudomonadota</taxon>
        <taxon>Gammaproteobacteria</taxon>
        <taxon>Alteromonadales</taxon>
        <taxon>Alteromonadaceae</taxon>
        <taxon>Halioxenophilus</taxon>
    </lineage>
</organism>
<comment type="similarity">
    <text evidence="4">Belongs to the TonB-dependent receptor family.</text>
</comment>
<dbReference type="RefSeq" id="WP_345415154.1">
    <property type="nucleotide sequence ID" value="NZ_AP031496.1"/>
</dbReference>
<keyword evidence="2 4" id="KW-0472">Membrane</keyword>
<keyword evidence="8" id="KW-0675">Receptor</keyword>
<dbReference type="GO" id="GO:0009279">
    <property type="term" value="C:cell outer membrane"/>
    <property type="evidence" value="ECO:0007669"/>
    <property type="project" value="UniProtKB-SubCell"/>
</dbReference>
<evidence type="ECO:0000259" key="6">
    <source>
        <dbReference type="Pfam" id="PF00593"/>
    </source>
</evidence>
<evidence type="ECO:0000259" key="7">
    <source>
        <dbReference type="Pfam" id="PF07715"/>
    </source>
</evidence>
<keyword evidence="9" id="KW-1185">Reference proteome</keyword>
<dbReference type="EMBL" id="BAABLX010000001">
    <property type="protein sequence ID" value="GAA4928595.1"/>
    <property type="molecule type" value="Genomic_DNA"/>
</dbReference>
<gene>
    <name evidence="8" type="ORF">GCM10025791_00270</name>
</gene>
<dbReference type="InterPro" id="IPR012910">
    <property type="entry name" value="Plug_dom"/>
</dbReference>
<keyword evidence="3" id="KW-0998">Cell outer membrane</keyword>
<proteinExistence type="inferred from homology"/>
<feature type="chain" id="PRO_5043584897" evidence="5">
    <location>
        <begin position="29"/>
        <end position="954"/>
    </location>
</feature>
<dbReference type="NCBIfam" id="TIGR01782">
    <property type="entry name" value="TonB-Xanth-Caul"/>
    <property type="match status" value="1"/>
</dbReference>
<evidence type="ECO:0000256" key="2">
    <source>
        <dbReference type="ARBA" id="ARBA00023136"/>
    </source>
</evidence>
<protein>
    <submittedName>
        <fullName evidence="8">TonB-dependent receptor</fullName>
    </submittedName>
</protein>
<evidence type="ECO:0000313" key="9">
    <source>
        <dbReference type="Proteomes" id="UP001409585"/>
    </source>
</evidence>
<evidence type="ECO:0000313" key="8">
    <source>
        <dbReference type="EMBL" id="GAA4928595.1"/>
    </source>
</evidence>
<dbReference type="Pfam" id="PF07715">
    <property type="entry name" value="Plug"/>
    <property type="match status" value="1"/>
</dbReference>
<dbReference type="InterPro" id="IPR000531">
    <property type="entry name" value="Beta-barrel_TonB"/>
</dbReference>
<comment type="caution">
    <text evidence="8">The sequence shown here is derived from an EMBL/GenBank/DDBJ whole genome shotgun (WGS) entry which is preliminary data.</text>
</comment>